<dbReference type="EMBL" id="BAAAPF010000008">
    <property type="protein sequence ID" value="GAA2110309.1"/>
    <property type="molecule type" value="Genomic_DNA"/>
</dbReference>
<reference evidence="1 2" key="1">
    <citation type="journal article" date="2019" name="Int. J. Syst. Evol. Microbiol.">
        <title>The Global Catalogue of Microorganisms (GCM) 10K type strain sequencing project: providing services to taxonomists for standard genome sequencing and annotation.</title>
        <authorList>
            <consortium name="The Broad Institute Genomics Platform"/>
            <consortium name="The Broad Institute Genome Sequencing Center for Infectious Disease"/>
            <person name="Wu L."/>
            <person name="Ma J."/>
        </authorList>
    </citation>
    <scope>NUCLEOTIDE SEQUENCE [LARGE SCALE GENOMIC DNA]</scope>
    <source>
        <strain evidence="1 2">JCM 15481</strain>
    </source>
</reference>
<name>A0ABN2XHH4_9ACTN</name>
<sequence length="210" mass="23241">MEIPHADRPPAQPGWEQKGTVVLPDVCHADVVRALGIEAREQLETATPYSREEVSSRRDGSLASPVHCAFLPATDRLEKLAFDKDLLHELRKATGLWRLVPRGAVVVVYRRGDFQGLHTDTVKATVTAAVALSDNLPPMGWAPTLRDAFPDEQAKLIAERGIFPEGEEFEQLAHPHDGGVRAFAGYSIPHWRTPFPDELGLLATFSYMDL</sequence>
<organism evidence="1 2">
    <name type="scientific">Streptomyces synnematoformans</name>
    <dbReference type="NCBI Taxonomy" id="415721"/>
    <lineage>
        <taxon>Bacteria</taxon>
        <taxon>Bacillati</taxon>
        <taxon>Actinomycetota</taxon>
        <taxon>Actinomycetes</taxon>
        <taxon>Kitasatosporales</taxon>
        <taxon>Streptomycetaceae</taxon>
        <taxon>Streptomyces</taxon>
    </lineage>
</organism>
<evidence type="ECO:0008006" key="3">
    <source>
        <dbReference type="Google" id="ProtNLM"/>
    </source>
</evidence>
<dbReference type="RefSeq" id="WP_344287777.1">
    <property type="nucleotide sequence ID" value="NZ_BAAAPF010000008.1"/>
</dbReference>
<keyword evidence="2" id="KW-1185">Reference proteome</keyword>
<evidence type="ECO:0000313" key="1">
    <source>
        <dbReference type="EMBL" id="GAA2110309.1"/>
    </source>
</evidence>
<dbReference type="Proteomes" id="UP001500443">
    <property type="component" value="Unassembled WGS sequence"/>
</dbReference>
<comment type="caution">
    <text evidence="1">The sequence shown here is derived from an EMBL/GenBank/DDBJ whole genome shotgun (WGS) entry which is preliminary data.</text>
</comment>
<gene>
    <name evidence="1" type="ORF">GCM10009802_07280</name>
</gene>
<protein>
    <recommendedName>
        <fullName evidence="3">2OG-Fe(II) oxygenase</fullName>
    </recommendedName>
</protein>
<evidence type="ECO:0000313" key="2">
    <source>
        <dbReference type="Proteomes" id="UP001500443"/>
    </source>
</evidence>
<accession>A0ABN2XHH4</accession>
<proteinExistence type="predicted"/>